<name>A0A370PRH5_ASPPH</name>
<dbReference type="InterPro" id="IPR052895">
    <property type="entry name" value="HetReg/Transcr_Mod"/>
</dbReference>
<gene>
    <name evidence="2" type="ORF">M752DRAFT_317760</name>
</gene>
<organism evidence="2 3">
    <name type="scientific">Aspergillus phoenicis ATCC 13157</name>
    <dbReference type="NCBI Taxonomy" id="1353007"/>
    <lineage>
        <taxon>Eukaryota</taxon>
        <taxon>Fungi</taxon>
        <taxon>Dikarya</taxon>
        <taxon>Ascomycota</taxon>
        <taxon>Pezizomycotina</taxon>
        <taxon>Eurotiomycetes</taxon>
        <taxon>Eurotiomycetidae</taxon>
        <taxon>Eurotiales</taxon>
        <taxon>Aspergillaceae</taxon>
        <taxon>Aspergillus</taxon>
    </lineage>
</organism>
<dbReference type="PANTHER" id="PTHR24148:SF64">
    <property type="entry name" value="HETEROKARYON INCOMPATIBILITY DOMAIN-CONTAINING PROTEIN"/>
    <property type="match status" value="1"/>
</dbReference>
<protein>
    <submittedName>
        <fullName evidence="2">HET-domain-containing protein</fullName>
    </submittedName>
</protein>
<dbReference type="PANTHER" id="PTHR24148">
    <property type="entry name" value="ANKYRIN REPEAT DOMAIN-CONTAINING PROTEIN 39 HOMOLOG-RELATED"/>
    <property type="match status" value="1"/>
</dbReference>
<keyword evidence="3" id="KW-1185">Reference proteome</keyword>
<evidence type="ECO:0000313" key="2">
    <source>
        <dbReference type="EMBL" id="RDK44798.1"/>
    </source>
</evidence>
<dbReference type="Pfam" id="PF06985">
    <property type="entry name" value="HET"/>
    <property type="match status" value="1"/>
</dbReference>
<sequence>MDATCRSSPSAHLFLSPQQTATNMGQNLASTMSQSQELYHKLDPTVKQIRLVTIKPGGWTDDIQCTLRHTSLAKSGPYETLSYVWGDVTNTKDIIVNGMTFNATVNLESALRHLRRDTPRTMWIDAICINQLDLEERASQVGFMRDIYQGSTLTIIWLGDGDERAESLFDLARKFHDESYTGSLAQENVVRLREFIHNEDRSHSLEFLATDILRRPWWTRAWVLQEAVVSAELLVKCGNHEIAWESLWWLTITEYKGTHLRFPVRVSAGELEKLLKIQIMRDATNRGHEISLTQLVAWNRRQQSTDPRDKIFSLLGLVRGFPEYAIHPDYSANNTLLVVCLCLVEQSIRNGSLDVISLSQGSEKPQWPSWVPDWDVYSSERSKTANPLVCLYAGGEQLEARDLSSSFASDYDASRSLSPRFRFHSNPPALSVVGTSVDTIDCLAATYQPEKHEQWASSGSDPWVTLLTSYFEGASHISELSSWRYAAHKFRYSVPMKGFGSNMYTEMKAYVSMAIKVMRKARELRDGCDYVGGGSLADAYFRTLMADTIAIGYRKSDPLEPLYLDELVKGVSASRYKISEEADTGDVLGEHFLEMYCTYASIFDSTITRATSYRRLMVSSKGYIGLVPSGTQEGDLICVLYGCSVPVILRKQGDNYIFVGESYVHGIMDGEAIEQMNKGLLVEEEFTLVWLGDFCSIAFGCSLIWIRLFAAKDGLGIFCIAASGSHYHN</sequence>
<dbReference type="InterPro" id="IPR010730">
    <property type="entry name" value="HET"/>
</dbReference>
<dbReference type="Proteomes" id="UP000254937">
    <property type="component" value="Unassembled WGS sequence"/>
</dbReference>
<evidence type="ECO:0000313" key="3">
    <source>
        <dbReference type="Proteomes" id="UP000254937"/>
    </source>
</evidence>
<reference evidence="2 3" key="1">
    <citation type="submission" date="2018-07" db="EMBL/GenBank/DDBJ databases">
        <title>Section-level genome sequencing of Aspergillus section Nigri to investigate inter- and intra-species variation.</title>
        <authorList>
            <consortium name="DOE Joint Genome Institute"/>
            <person name="Vesth T.C."/>
            <person name="Nybo J.L."/>
            <person name="Theobald S."/>
            <person name="Frisvad J.C."/>
            <person name="Larsen T.O."/>
            <person name="Nielsen K.F."/>
            <person name="Hoof J.B."/>
            <person name="Brandl J."/>
            <person name="Salamov A."/>
            <person name="Riley R."/>
            <person name="Gladden J.M."/>
            <person name="Phatale P."/>
            <person name="Nielsen M.T."/>
            <person name="Lyhne E.K."/>
            <person name="Kogle M.E."/>
            <person name="Strasser K."/>
            <person name="McDonnell E."/>
            <person name="Barry K."/>
            <person name="Clum A."/>
            <person name="Chen C."/>
            <person name="Nolan M."/>
            <person name="Sandor L."/>
            <person name="Kuo A."/>
            <person name="Lipzen A."/>
            <person name="Hainaut M."/>
            <person name="Drula E."/>
            <person name="Tsang A."/>
            <person name="Magnuson J.K."/>
            <person name="Henrissat B."/>
            <person name="Wiebenga A."/>
            <person name="Simmons B.A."/>
            <person name="Makela M.R."/>
            <person name="De vries R.P."/>
            <person name="Grigoriev I.V."/>
            <person name="Mortensen U.H."/>
            <person name="Baker S.E."/>
            <person name="Andersen M.R."/>
        </authorList>
    </citation>
    <scope>NUCLEOTIDE SEQUENCE [LARGE SCALE GENOMIC DNA]</scope>
    <source>
        <strain evidence="2 3">ATCC 13157</strain>
    </source>
</reference>
<feature type="domain" description="Heterokaryon incompatibility" evidence="1">
    <location>
        <begin position="78"/>
        <end position="226"/>
    </location>
</feature>
<dbReference type="EMBL" id="KZ851848">
    <property type="protein sequence ID" value="RDK44798.1"/>
    <property type="molecule type" value="Genomic_DNA"/>
</dbReference>
<proteinExistence type="predicted"/>
<dbReference type="Pfam" id="PF26639">
    <property type="entry name" value="Het-6_barrel"/>
    <property type="match status" value="1"/>
</dbReference>
<dbReference type="AlphaFoldDB" id="A0A370PRH5"/>
<accession>A0A370PRH5</accession>
<evidence type="ECO:0000259" key="1">
    <source>
        <dbReference type="Pfam" id="PF06985"/>
    </source>
</evidence>